<comment type="similarity">
    <text evidence="1">Belongs to the GST superfamily.</text>
</comment>
<dbReference type="InterPro" id="IPR036249">
    <property type="entry name" value="Thioredoxin-like_sf"/>
</dbReference>
<dbReference type="OrthoDB" id="249703at2759"/>
<dbReference type="PROSITE" id="PS50405">
    <property type="entry name" value="GST_CTER"/>
    <property type="match status" value="1"/>
</dbReference>
<dbReference type="Gene3D" id="1.20.1050.10">
    <property type="match status" value="1"/>
</dbReference>
<dbReference type="Proteomes" id="UP000039046">
    <property type="component" value="Unassembled WGS sequence"/>
</dbReference>
<dbReference type="PROSITE" id="PS50404">
    <property type="entry name" value="GST_NTER"/>
    <property type="match status" value="1"/>
</dbReference>
<dbReference type="Pfam" id="PF13417">
    <property type="entry name" value="GST_N_3"/>
    <property type="match status" value="1"/>
</dbReference>
<dbReference type="InterPro" id="IPR036282">
    <property type="entry name" value="Glutathione-S-Trfase_C_sf"/>
</dbReference>
<dbReference type="InterPro" id="IPR010987">
    <property type="entry name" value="Glutathione-S-Trfase_C-like"/>
</dbReference>
<proteinExistence type="inferred from homology"/>
<dbReference type="HOGENOM" id="CLU_011226_5_3_1"/>
<evidence type="ECO:0000259" key="3">
    <source>
        <dbReference type="PROSITE" id="PS50405"/>
    </source>
</evidence>
<dbReference type="EMBL" id="CDHN01000002">
    <property type="protein sequence ID" value="CEJ87918.1"/>
    <property type="molecule type" value="Genomic_DNA"/>
</dbReference>
<reference evidence="4 5" key="1">
    <citation type="journal article" date="2015" name="Genome Announc.">
        <title>Draft Genome Sequence and Gene Annotation of the Entomopathogenic Fungus Verticillium hemipterigenum.</title>
        <authorList>
            <person name="Horn F."/>
            <person name="Habel A."/>
            <person name="Scharf D.H."/>
            <person name="Dworschak J."/>
            <person name="Brakhage A.A."/>
            <person name="Guthke R."/>
            <person name="Hertweck C."/>
            <person name="Linde J."/>
        </authorList>
    </citation>
    <scope>NUCLEOTIDE SEQUENCE [LARGE SCALE GENOMIC DNA]</scope>
</reference>
<dbReference type="SUPFAM" id="SSF47616">
    <property type="entry name" value="GST C-terminal domain-like"/>
    <property type="match status" value="1"/>
</dbReference>
<dbReference type="InterPro" id="IPR004046">
    <property type="entry name" value="GST_C"/>
</dbReference>
<evidence type="ECO:0000313" key="4">
    <source>
        <dbReference type="EMBL" id="CEJ87918.1"/>
    </source>
</evidence>
<dbReference type="Gene3D" id="3.40.30.10">
    <property type="entry name" value="Glutaredoxin"/>
    <property type="match status" value="1"/>
</dbReference>
<dbReference type="CDD" id="cd00299">
    <property type="entry name" value="GST_C_family"/>
    <property type="match status" value="1"/>
</dbReference>
<dbReference type="InterPro" id="IPR004045">
    <property type="entry name" value="Glutathione_S-Trfase_N"/>
</dbReference>
<dbReference type="STRING" id="1531966.A0A0A1T1P2"/>
<evidence type="ECO:0000256" key="1">
    <source>
        <dbReference type="ARBA" id="ARBA00007409"/>
    </source>
</evidence>
<feature type="domain" description="GST C-terminal" evidence="3">
    <location>
        <begin position="91"/>
        <end position="225"/>
    </location>
</feature>
<accession>A0A0A1T1P2</accession>
<evidence type="ECO:0008006" key="6">
    <source>
        <dbReference type="Google" id="ProtNLM"/>
    </source>
</evidence>
<organism evidence="4 5">
    <name type="scientific">[Torrubiella] hemipterigena</name>
    <dbReference type="NCBI Taxonomy" id="1531966"/>
    <lineage>
        <taxon>Eukaryota</taxon>
        <taxon>Fungi</taxon>
        <taxon>Dikarya</taxon>
        <taxon>Ascomycota</taxon>
        <taxon>Pezizomycotina</taxon>
        <taxon>Sordariomycetes</taxon>
        <taxon>Hypocreomycetidae</taxon>
        <taxon>Hypocreales</taxon>
        <taxon>Clavicipitaceae</taxon>
        <taxon>Clavicipitaceae incertae sedis</taxon>
        <taxon>'Torrubiella' clade</taxon>
    </lineage>
</organism>
<evidence type="ECO:0000259" key="2">
    <source>
        <dbReference type="PROSITE" id="PS50404"/>
    </source>
</evidence>
<sequence length="268" mass="30216">MASSSELFLHDHPVSSYAQKIRIALREKNLPFRQQVPPGLGSGQPIPSLQSANIRLEVPALEDGDLKIFDSTIILEYLEDKYPTPALRPASPPARARSRMIEDVCDTTYEAINWAYGEVTWFKRAEGELKDKMIAQVQAQTKTMLQWLTEQLGAADYFEGEAFGYADVCVAPIVNRSVFYGFGPEEGSPLQKWHARVSERESVKKTFEEMLEGTKIMAGRMADGFSSGGFRREYRDHRLEFMVKSGGVDIVLEGIKKNTIRFGWPEAE</sequence>
<dbReference type="SFLD" id="SFLDS00019">
    <property type="entry name" value="Glutathione_Transferase_(cytos"/>
    <property type="match status" value="1"/>
</dbReference>
<feature type="domain" description="GST N-terminal" evidence="2">
    <location>
        <begin position="5"/>
        <end position="86"/>
    </location>
</feature>
<dbReference type="PANTHER" id="PTHR44051">
    <property type="entry name" value="GLUTATHIONE S-TRANSFERASE-RELATED"/>
    <property type="match status" value="1"/>
</dbReference>
<dbReference type="AlphaFoldDB" id="A0A0A1T1P2"/>
<dbReference type="InterPro" id="IPR040079">
    <property type="entry name" value="Glutathione_S-Trfase"/>
</dbReference>
<dbReference type="PANTHER" id="PTHR44051:SF8">
    <property type="entry name" value="GLUTATHIONE S-TRANSFERASE GSTA"/>
    <property type="match status" value="1"/>
</dbReference>
<dbReference type="Pfam" id="PF00043">
    <property type="entry name" value="GST_C"/>
    <property type="match status" value="1"/>
</dbReference>
<dbReference type="SFLD" id="SFLDG00358">
    <property type="entry name" value="Main_(cytGST)"/>
    <property type="match status" value="1"/>
</dbReference>
<gene>
    <name evidence="4" type="ORF">VHEMI04552</name>
</gene>
<name>A0A0A1T1P2_9HYPO</name>
<evidence type="ECO:0000313" key="5">
    <source>
        <dbReference type="Proteomes" id="UP000039046"/>
    </source>
</evidence>
<dbReference type="CDD" id="cd00570">
    <property type="entry name" value="GST_N_family"/>
    <property type="match status" value="1"/>
</dbReference>
<protein>
    <recommendedName>
        <fullName evidence="6">Glutathione S-transferase</fullName>
    </recommendedName>
</protein>
<keyword evidence="5" id="KW-1185">Reference proteome</keyword>
<dbReference type="SUPFAM" id="SSF52833">
    <property type="entry name" value="Thioredoxin-like"/>
    <property type="match status" value="1"/>
</dbReference>